<evidence type="ECO:0000313" key="3">
    <source>
        <dbReference type="Proteomes" id="UP000095751"/>
    </source>
</evidence>
<reference evidence="2 3" key="1">
    <citation type="submission" date="2016-09" db="EMBL/GenBank/DDBJ databases">
        <title>Extensive genetic diversity and differential bi-allelic expression allows diatom success in the polar Southern Ocean.</title>
        <authorList>
            <consortium name="DOE Joint Genome Institute"/>
            <person name="Mock T."/>
            <person name="Otillar R.P."/>
            <person name="Strauss J."/>
            <person name="Dupont C."/>
            <person name="Frickenhaus S."/>
            <person name="Maumus F."/>
            <person name="Mcmullan M."/>
            <person name="Sanges R."/>
            <person name="Schmutz J."/>
            <person name="Toseland A."/>
            <person name="Valas R."/>
            <person name="Veluchamy A."/>
            <person name="Ward B.J."/>
            <person name="Allen A."/>
            <person name="Barry K."/>
            <person name="Falciatore A."/>
            <person name="Ferrante M."/>
            <person name="Fortunato A.E."/>
            <person name="Gloeckner G."/>
            <person name="Gruber A."/>
            <person name="Hipkin R."/>
            <person name="Janech M."/>
            <person name="Kroth P."/>
            <person name="Leese F."/>
            <person name="Lindquist E."/>
            <person name="Lyon B.R."/>
            <person name="Martin J."/>
            <person name="Mayer C."/>
            <person name="Parker M."/>
            <person name="Quesneville H."/>
            <person name="Raymond J."/>
            <person name="Uhlig C."/>
            <person name="Valentin K.U."/>
            <person name="Worden A.Z."/>
            <person name="Armbrust E.V."/>
            <person name="Bowler C."/>
            <person name="Green B."/>
            <person name="Moulton V."/>
            <person name="Van Oosterhout C."/>
            <person name="Grigoriev I."/>
        </authorList>
    </citation>
    <scope>NUCLEOTIDE SEQUENCE [LARGE SCALE GENOMIC DNA]</scope>
    <source>
        <strain evidence="2 3">CCMP1102</strain>
    </source>
</reference>
<dbReference type="Proteomes" id="UP000095751">
    <property type="component" value="Unassembled WGS sequence"/>
</dbReference>
<accession>A0A1E7EQ06</accession>
<dbReference type="KEGG" id="fcy:FRACYDRAFT_250264"/>
<dbReference type="InParanoid" id="A0A1E7EQ06"/>
<feature type="chain" id="PRO_5009192109" evidence="1">
    <location>
        <begin position="25"/>
        <end position="1220"/>
    </location>
</feature>
<sequence length="1220" mass="133919">MKSFLLLMLAVLLLTLTVCSSVNGQQQQEKKEVNNDIINDYDESESLVTVIEPQIEEPICPFDYILVESSIDDSSARIDGDVDVDVDEEEVIAKRRKRRQLQQQQSSSQPIKIIRQADDDSYVEFTIQNTTSWLDDNLYDVLPRHIFTTLETGPFGSQHCIMDENLSQMSSSSSSSSDIMKAHCFGDANSATIRTYVRYSTTADTAIGAIIAGSSKIMDIPKCCQDPYASSSNNNGTNYAVIGYVYKLKCTPSCDNPEEYFDGETNGTGDDDDETDDLIIVSPSPTVVPAVEGMGSSSPTTMLSSSPTETQVEDCSANKKESSLLRDTVTGSLLNGPHWGSRHGWAWPAASNSGCTRYATVDDIGSGANAWPCYVNKQLLNRILQFKSSYFDINFEVDNGMKTIITLPDGMGTDTVSLYPSGGGGGSATTTAACTPPNDYRWNDYPLRLVRSGRYLHHWYAETVGCNGATSASGGDTRIEIKVTPDCVELYMVSTTGAAPMNWITNDGDDVSSTNGFAGISYCVKCDNDDNDDSDLSGCSIVKVPIPADCCPLSGATIKDGTTLCGTGVSYETCDATQIGQVITTPYTEDILVSTTYPTSYPIIGDGHSYEIRMPRGSGGQMNNDIVRIKINNKDNNQKWKKVKLKFHIGGTEKPKRITGVNGILRDPITKEPTGIHVQMSKNWHENRDALYNSYWWDGIAHVRVPPGVTELELYIAYQYYNGLHAVSHSQLSLLGWATNGLWEEVGLGANGESITYEPHGHHRRQMILDTRPWLVCAMNRDGCVGSPDSTQWTENVGGGDFLNAVDKRGMYQYLLGDTTFHTMNGPRLTNATYEGVTVDTNIAVSRTVSTSTADDFVRHLHSFKYTFLKEIDGDNYPRFALYTLGGDNYNYVQFPTFAYGMGEESVLDNVPIQDVIKGVSDFHYTDYYQVDAPNGCSSGGVDASSCWFAMLTDPSQNIHQRGHRGIVVRNFHGQLDGKPWPPTEGDASPFTFNLIKSRQNNAAQNTASLELGLPTSFIAAVDAGQAKFREGDYLSADIELFVPPRQTVDYFGKSQRLKTWLAEAGVDQDYKNGWKVIAKEAVGGDALKTTVFQGVLERKYHPRVHVDCSDEARFNIQIPDGMPGILPITIAGVGSSNSFPTSLLGRPEGKMWRYVSGSWKEFGVGGNYQLEKDVVDNSYTFVYSLSLEFESDPVGDCEQLYFGVAAPSDSNPNPSCDAP</sequence>
<feature type="signal peptide" evidence="1">
    <location>
        <begin position="1"/>
        <end position="24"/>
    </location>
</feature>
<dbReference type="EMBL" id="KV784382">
    <property type="protein sequence ID" value="OEU08042.1"/>
    <property type="molecule type" value="Genomic_DNA"/>
</dbReference>
<name>A0A1E7EQ06_9STRA</name>
<evidence type="ECO:0000313" key="2">
    <source>
        <dbReference type="EMBL" id="OEU08042.1"/>
    </source>
</evidence>
<proteinExistence type="predicted"/>
<dbReference type="AlphaFoldDB" id="A0A1E7EQ06"/>
<evidence type="ECO:0000256" key="1">
    <source>
        <dbReference type="SAM" id="SignalP"/>
    </source>
</evidence>
<keyword evidence="3" id="KW-1185">Reference proteome</keyword>
<protein>
    <submittedName>
        <fullName evidence="2">Uncharacterized protein</fullName>
    </submittedName>
</protein>
<keyword evidence="1" id="KW-0732">Signal</keyword>
<gene>
    <name evidence="2" type="ORF">FRACYDRAFT_250264</name>
</gene>
<dbReference type="OrthoDB" id="207300at2759"/>
<organism evidence="2 3">
    <name type="scientific">Fragilariopsis cylindrus CCMP1102</name>
    <dbReference type="NCBI Taxonomy" id="635003"/>
    <lineage>
        <taxon>Eukaryota</taxon>
        <taxon>Sar</taxon>
        <taxon>Stramenopiles</taxon>
        <taxon>Ochrophyta</taxon>
        <taxon>Bacillariophyta</taxon>
        <taxon>Bacillariophyceae</taxon>
        <taxon>Bacillariophycidae</taxon>
        <taxon>Bacillariales</taxon>
        <taxon>Bacillariaceae</taxon>
        <taxon>Fragilariopsis</taxon>
    </lineage>
</organism>